<reference evidence="2 3" key="1">
    <citation type="submission" date="2024-02" db="EMBL/GenBank/DDBJ databases">
        <title>A draft genome for the cacao thread blight pathogen Marasmius crinis-equi.</title>
        <authorList>
            <person name="Cohen S.P."/>
            <person name="Baruah I.K."/>
            <person name="Amoako-Attah I."/>
            <person name="Bukari Y."/>
            <person name="Meinhardt L.W."/>
            <person name="Bailey B.A."/>
        </authorList>
    </citation>
    <scope>NUCLEOTIDE SEQUENCE [LARGE SCALE GENOMIC DNA]</scope>
    <source>
        <strain evidence="2 3">GH-76</strain>
    </source>
</reference>
<proteinExistence type="predicted"/>
<dbReference type="EMBL" id="JBAHYK010000474">
    <property type="protein sequence ID" value="KAL0573689.1"/>
    <property type="molecule type" value="Genomic_DNA"/>
</dbReference>
<keyword evidence="1" id="KW-0812">Transmembrane</keyword>
<evidence type="ECO:0000313" key="2">
    <source>
        <dbReference type="EMBL" id="KAL0573689.1"/>
    </source>
</evidence>
<evidence type="ECO:0000256" key="1">
    <source>
        <dbReference type="SAM" id="Phobius"/>
    </source>
</evidence>
<keyword evidence="3" id="KW-1185">Reference proteome</keyword>
<evidence type="ECO:0008006" key="4">
    <source>
        <dbReference type="Google" id="ProtNLM"/>
    </source>
</evidence>
<protein>
    <recommendedName>
        <fullName evidence="4">Cytochrome P450</fullName>
    </recommendedName>
</protein>
<dbReference type="Proteomes" id="UP001465976">
    <property type="component" value="Unassembled WGS sequence"/>
</dbReference>
<dbReference type="SUPFAM" id="SSF48264">
    <property type="entry name" value="Cytochrome P450"/>
    <property type="match status" value="1"/>
</dbReference>
<organism evidence="2 3">
    <name type="scientific">Marasmius crinis-equi</name>
    <dbReference type="NCBI Taxonomy" id="585013"/>
    <lineage>
        <taxon>Eukaryota</taxon>
        <taxon>Fungi</taxon>
        <taxon>Dikarya</taxon>
        <taxon>Basidiomycota</taxon>
        <taxon>Agaricomycotina</taxon>
        <taxon>Agaricomycetes</taxon>
        <taxon>Agaricomycetidae</taxon>
        <taxon>Agaricales</taxon>
        <taxon>Marasmiineae</taxon>
        <taxon>Marasmiaceae</taxon>
        <taxon>Marasmius</taxon>
    </lineage>
</organism>
<feature type="transmembrane region" description="Helical" evidence="1">
    <location>
        <begin position="32"/>
        <end position="51"/>
    </location>
</feature>
<accession>A0ABR3FEI9</accession>
<dbReference type="Gene3D" id="1.10.630.10">
    <property type="entry name" value="Cytochrome P450"/>
    <property type="match status" value="1"/>
</dbReference>
<name>A0ABR3FEI9_9AGAR</name>
<gene>
    <name evidence="2" type="ORF">V5O48_008260</name>
</gene>
<evidence type="ECO:0000313" key="3">
    <source>
        <dbReference type="Proteomes" id="UP001465976"/>
    </source>
</evidence>
<dbReference type="InterPro" id="IPR036396">
    <property type="entry name" value="Cyt_P450_sf"/>
</dbReference>
<keyword evidence="1" id="KW-0472">Membrane</keyword>
<keyword evidence="1" id="KW-1133">Transmembrane helix</keyword>
<comment type="caution">
    <text evidence="2">The sequence shown here is derived from an EMBL/GenBank/DDBJ whole genome shotgun (WGS) entry which is preliminary data.</text>
</comment>
<sequence>MAGPNLFSVHGKDHKRHRRIMNPAFSPSAAKALVPVFCSAASAVGLSYYIIRSVTSSLSRLKLINRWKEDLSVAEDQSKVFNIPYWTSRATLDAIGHAGFNYNFGAMENEDNRLAAAYHNLMQVSTAAIGQLH</sequence>